<proteinExistence type="predicted"/>
<evidence type="ECO:0000313" key="2">
    <source>
        <dbReference type="EMBL" id="MBB4617127.1"/>
    </source>
</evidence>
<reference evidence="2 3" key="1">
    <citation type="submission" date="2020-08" db="EMBL/GenBank/DDBJ databases">
        <title>Genomic Encyclopedia of Type Strains, Phase IV (KMG-IV): sequencing the most valuable type-strain genomes for metagenomic binning, comparative biology and taxonomic classification.</title>
        <authorList>
            <person name="Goeker M."/>
        </authorList>
    </citation>
    <scope>NUCLEOTIDE SEQUENCE [LARGE SCALE GENOMIC DNA]</scope>
    <source>
        <strain evidence="2 3">DSM 15867</strain>
    </source>
</reference>
<keyword evidence="3" id="KW-1185">Reference proteome</keyword>
<evidence type="ECO:0000256" key="1">
    <source>
        <dbReference type="SAM" id="SignalP"/>
    </source>
</evidence>
<keyword evidence="1" id="KW-0732">Signal</keyword>
<dbReference type="NCBIfam" id="NF047637">
    <property type="entry name" value="lipo_CC0125"/>
    <property type="match status" value="1"/>
</dbReference>
<dbReference type="EMBL" id="JACHNY010000002">
    <property type="protein sequence ID" value="MBB4617127.1"/>
    <property type="molecule type" value="Genomic_DNA"/>
</dbReference>
<dbReference type="RefSeq" id="WP_184112674.1">
    <property type="nucleotide sequence ID" value="NZ_JACHNY010000002.1"/>
</dbReference>
<dbReference type="Proteomes" id="UP000574769">
    <property type="component" value="Unassembled WGS sequence"/>
</dbReference>
<name>A0A7W7AJE4_9SPHN</name>
<organism evidence="2 3">
    <name type="scientific">Sphingomonas abaci</name>
    <dbReference type="NCBI Taxonomy" id="237611"/>
    <lineage>
        <taxon>Bacteria</taxon>
        <taxon>Pseudomonadati</taxon>
        <taxon>Pseudomonadota</taxon>
        <taxon>Alphaproteobacteria</taxon>
        <taxon>Sphingomonadales</taxon>
        <taxon>Sphingomonadaceae</taxon>
        <taxon>Sphingomonas</taxon>
    </lineage>
</organism>
<feature type="signal peptide" evidence="1">
    <location>
        <begin position="1"/>
        <end position="23"/>
    </location>
</feature>
<feature type="chain" id="PRO_5030798166" description="DUF4136 domain-containing protein" evidence="1">
    <location>
        <begin position="24"/>
        <end position="196"/>
    </location>
</feature>
<comment type="caution">
    <text evidence="2">The sequence shown here is derived from an EMBL/GenBank/DDBJ whole genome shotgun (WGS) entry which is preliminary data.</text>
</comment>
<dbReference type="PROSITE" id="PS51257">
    <property type="entry name" value="PROKAR_LIPOPROTEIN"/>
    <property type="match status" value="1"/>
</dbReference>
<gene>
    <name evidence="2" type="ORF">GGQ96_001247</name>
</gene>
<dbReference type="AlphaFoldDB" id="A0A7W7AJE4"/>
<sequence length="196" mass="21570">MVKIGTARRGLLASALLASLALAGCTTPTTYHPAADVSANSPGYSDKQLSTNTYEVNFTGNTVTSRDTVDRYLFYRAAQLTIQKGFRTFTMMKGDTALDDTIYANVEPAGPGFGWNGWGGYWAPSWRYHGPFGWRTWAPWQDGPFWGDQVDINSVDNYQATAVIKMSNTPVTASTPHSYDAQTVIERLTPTIKLPK</sequence>
<accession>A0A7W7AJE4</accession>
<protein>
    <recommendedName>
        <fullName evidence="4">DUF4136 domain-containing protein</fullName>
    </recommendedName>
</protein>
<evidence type="ECO:0008006" key="4">
    <source>
        <dbReference type="Google" id="ProtNLM"/>
    </source>
</evidence>
<evidence type="ECO:0000313" key="3">
    <source>
        <dbReference type="Proteomes" id="UP000574769"/>
    </source>
</evidence>